<keyword evidence="2" id="KW-1185">Reference proteome</keyword>
<gene>
    <name evidence="1" type="ORF">PsorP6_008388</name>
</gene>
<protein>
    <submittedName>
        <fullName evidence="1">Uncharacterized protein</fullName>
    </submittedName>
</protein>
<dbReference type="EMBL" id="CM047582">
    <property type="protein sequence ID" value="KAI9915124.1"/>
    <property type="molecule type" value="Genomic_DNA"/>
</dbReference>
<evidence type="ECO:0000313" key="1">
    <source>
        <dbReference type="EMBL" id="KAI9915124.1"/>
    </source>
</evidence>
<proteinExistence type="predicted"/>
<evidence type="ECO:0000313" key="2">
    <source>
        <dbReference type="Proteomes" id="UP001163321"/>
    </source>
</evidence>
<organism evidence="1 2">
    <name type="scientific">Peronosclerospora sorghi</name>
    <dbReference type="NCBI Taxonomy" id="230839"/>
    <lineage>
        <taxon>Eukaryota</taxon>
        <taxon>Sar</taxon>
        <taxon>Stramenopiles</taxon>
        <taxon>Oomycota</taxon>
        <taxon>Peronosporomycetes</taxon>
        <taxon>Peronosporales</taxon>
        <taxon>Peronosporaceae</taxon>
        <taxon>Peronosclerospora</taxon>
    </lineage>
</organism>
<dbReference type="Proteomes" id="UP001163321">
    <property type="component" value="Chromosome 3"/>
</dbReference>
<comment type="caution">
    <text evidence="1">The sequence shown here is derived from an EMBL/GenBank/DDBJ whole genome shotgun (WGS) entry which is preliminary data.</text>
</comment>
<reference evidence="1 2" key="1">
    <citation type="journal article" date="2022" name="bioRxiv">
        <title>The genome of the oomycete Peronosclerospora sorghi, a cosmopolitan pathogen of maize and sorghum, is inflated with dispersed pseudogenes.</title>
        <authorList>
            <person name="Fletcher K."/>
            <person name="Martin F."/>
            <person name="Isakeit T."/>
            <person name="Cavanaugh K."/>
            <person name="Magill C."/>
            <person name="Michelmore R."/>
        </authorList>
    </citation>
    <scope>NUCLEOTIDE SEQUENCE [LARGE SCALE GENOMIC DNA]</scope>
    <source>
        <strain evidence="1">P6</strain>
    </source>
</reference>
<sequence>MASNDVDFQALYQSSLKLTTSIGERGIPRLEKRLEQLDEASRSLYAQAPSSSRKRSAAASVNKANFLLAAKGIDAEKLNKELEQFEIAHEFEPETPLGDTDLEGYLAHHHEMIVLTAIEDVNRRTMETTHDRMNRAMIDDFEGAKQRLLEELGGAKELGIANYPRIQEDSADGSVFSSTAQEKRQAFEPHSGLGLTGASFVGQPHFELENGPSSLHVSQFQVENAMTEEMKQYYLVVRELNQSRVPSTRSQFELARQFERVCASNVSVSVSGSKWEIVLKCWQLVNDILAGGDSTQPNTRKVAEREFAAPRVEREEWFRESKEFAEKWMRFPWVQTVANKYAKTAAVAFETLLNISIFLEFFEKQQYEDAIGFVDEMEIIPTQHSSNLSLYVDRFLAFDESVRQKFHILLIGYMECLVRDADRLRTQLSGEVRRARVAALREKAELVVTFAGMIKFRLPTGTNERLNRMESMIY</sequence>
<name>A0ACC0WAK8_9STRA</name>
<accession>A0ACC0WAK8</accession>